<dbReference type="GO" id="GO:0055085">
    <property type="term" value="P:transmembrane transport"/>
    <property type="evidence" value="ECO:0007669"/>
    <property type="project" value="InterPro"/>
</dbReference>
<dbReference type="PANTHER" id="PTHR33376">
    <property type="match status" value="1"/>
</dbReference>
<accession>A0A2W5N153</accession>
<feature type="signal peptide" evidence="4">
    <location>
        <begin position="1"/>
        <end position="20"/>
    </location>
</feature>
<proteinExistence type="predicted"/>
<organism evidence="5 6">
    <name type="scientific">Rhodovulum sulfidophilum</name>
    <name type="common">Rhodobacter sulfidophilus</name>
    <dbReference type="NCBI Taxonomy" id="35806"/>
    <lineage>
        <taxon>Bacteria</taxon>
        <taxon>Pseudomonadati</taxon>
        <taxon>Pseudomonadota</taxon>
        <taxon>Alphaproteobacteria</taxon>
        <taxon>Rhodobacterales</taxon>
        <taxon>Paracoccaceae</taxon>
        <taxon>Rhodovulum</taxon>
    </lineage>
</organism>
<evidence type="ECO:0000256" key="4">
    <source>
        <dbReference type="SAM" id="SignalP"/>
    </source>
</evidence>
<evidence type="ECO:0000256" key="2">
    <source>
        <dbReference type="ARBA" id="ARBA00022729"/>
    </source>
</evidence>
<dbReference type="InterPro" id="IPR018389">
    <property type="entry name" value="DctP_fam"/>
</dbReference>
<evidence type="ECO:0000256" key="3">
    <source>
        <dbReference type="ARBA" id="ARBA00022764"/>
    </source>
</evidence>
<dbReference type="AlphaFoldDB" id="A0A2W5N153"/>
<dbReference type="CDD" id="cd13666">
    <property type="entry name" value="PBP2_TRAP_DctP_like_1"/>
    <property type="match status" value="1"/>
</dbReference>
<evidence type="ECO:0000313" key="5">
    <source>
        <dbReference type="EMBL" id="PZQ46368.1"/>
    </source>
</evidence>
<dbReference type="Gene3D" id="3.40.190.170">
    <property type="entry name" value="Bacterial extracellular solute-binding protein, family 7"/>
    <property type="match status" value="1"/>
</dbReference>
<protein>
    <submittedName>
        <fullName evidence="5">C4-dicarboxylate ABC transporter substrate-binding protein</fullName>
    </submittedName>
</protein>
<dbReference type="PROSITE" id="PS51257">
    <property type="entry name" value="PROKAR_LIPOPROTEIN"/>
    <property type="match status" value="1"/>
</dbReference>
<dbReference type="GO" id="GO:0042597">
    <property type="term" value="C:periplasmic space"/>
    <property type="evidence" value="ECO:0007669"/>
    <property type="project" value="UniProtKB-SubCell"/>
</dbReference>
<keyword evidence="2 4" id="KW-0732">Signal</keyword>
<comment type="caution">
    <text evidence="5">The sequence shown here is derived from an EMBL/GenBank/DDBJ whole genome shotgun (WGS) entry which is preliminary data.</text>
</comment>
<evidence type="ECO:0000313" key="6">
    <source>
        <dbReference type="Proteomes" id="UP000249185"/>
    </source>
</evidence>
<dbReference type="Pfam" id="PF03480">
    <property type="entry name" value="DctP"/>
    <property type="match status" value="1"/>
</dbReference>
<dbReference type="EMBL" id="QFPW01000026">
    <property type="protein sequence ID" value="PZQ46368.1"/>
    <property type="molecule type" value="Genomic_DNA"/>
</dbReference>
<comment type="subcellular location">
    <subcellularLocation>
        <location evidence="1">Periplasm</location>
    </subcellularLocation>
</comment>
<dbReference type="InterPro" id="IPR038404">
    <property type="entry name" value="TRAP_DctP_sf"/>
</dbReference>
<feature type="chain" id="PRO_5016122028" evidence="4">
    <location>
        <begin position="21"/>
        <end position="349"/>
    </location>
</feature>
<dbReference type="Proteomes" id="UP000249185">
    <property type="component" value="Unassembled WGS sequence"/>
</dbReference>
<dbReference type="PANTHER" id="PTHR33376:SF15">
    <property type="entry name" value="BLL6794 PROTEIN"/>
    <property type="match status" value="1"/>
</dbReference>
<evidence type="ECO:0000256" key="1">
    <source>
        <dbReference type="ARBA" id="ARBA00004418"/>
    </source>
</evidence>
<keyword evidence="3" id="KW-0574">Periplasm</keyword>
<gene>
    <name evidence="5" type="ORF">DI556_20495</name>
</gene>
<dbReference type="NCBIfam" id="NF037995">
    <property type="entry name" value="TRAP_S1"/>
    <property type="match status" value="1"/>
</dbReference>
<reference evidence="5 6" key="1">
    <citation type="submission" date="2017-08" db="EMBL/GenBank/DDBJ databases">
        <title>Infants hospitalized years apart are colonized by the same room-sourced microbial strains.</title>
        <authorList>
            <person name="Brooks B."/>
            <person name="Olm M.R."/>
            <person name="Firek B.A."/>
            <person name="Baker R."/>
            <person name="Thomas B.C."/>
            <person name="Morowitz M.J."/>
            <person name="Banfield J.F."/>
        </authorList>
    </citation>
    <scope>NUCLEOTIDE SEQUENCE [LARGE SCALE GENOMIC DNA]</scope>
    <source>
        <strain evidence="5">S2_005_002_R2_34</strain>
    </source>
</reference>
<name>A0A2W5N153_RHOSU</name>
<sequence>MKTISVAALVAALAACCARAETYELTISSSHAATVPWVAPLSSVIVAKTNERLAAMGSGNRVDWTEAYAGSLYGFGDTLEAVGEGITDAGWVGTLWEESKLPYQNVTYYTPFTSDDAGLVIETFNRLHAELPFLSEAWEAHGVVFLGATGADTYHLFTTFPVNSVEDLRGRKILAPGTSAPWITAVGAVPVDGALTTFYNQIETGMADGVLSIMSGAAPLRMHEVAPFVTLVGVGSNMIGAFAVNKDTWDGLPEDVRQVLRELGPEYSAENARIVEERYQASIDAYRADPTVTLAEFPEAERAKWAAALPDLAGEWAAAFPRGAELIAAYTQAMRDGGARPLRDWTARP</sequence>